<dbReference type="InterPro" id="IPR000210">
    <property type="entry name" value="BTB/POZ_dom"/>
</dbReference>
<dbReference type="Proteomes" id="UP001316803">
    <property type="component" value="Unassembled WGS sequence"/>
</dbReference>
<dbReference type="PROSITE" id="PS50097">
    <property type="entry name" value="BTB"/>
    <property type="match status" value="1"/>
</dbReference>
<comment type="caution">
    <text evidence="2">The sequence shown here is derived from an EMBL/GenBank/DDBJ whole genome shotgun (WGS) entry which is preliminary data.</text>
</comment>
<feature type="domain" description="BTB" evidence="1">
    <location>
        <begin position="22"/>
        <end position="83"/>
    </location>
</feature>
<protein>
    <recommendedName>
        <fullName evidence="1">BTB domain-containing protein</fullName>
    </recommendedName>
</protein>
<proteinExistence type="predicted"/>
<gene>
    <name evidence="2" type="ORF">OHC33_003377</name>
</gene>
<evidence type="ECO:0000259" key="1">
    <source>
        <dbReference type="PROSITE" id="PS50097"/>
    </source>
</evidence>
<dbReference type="Gene3D" id="3.30.710.10">
    <property type="entry name" value="Potassium Channel Kv1.1, Chain A"/>
    <property type="match status" value="1"/>
</dbReference>
<keyword evidence="3" id="KW-1185">Reference proteome</keyword>
<sequence length="243" mass="27770">MISKRPLSLDVHQLTVISYSQSSVVAIIAGSEKKKYYVHKTLLRQESSFYYSRLSGVFADNDEEVSLVQEGCDVVEAMVDYIYRRYRPTTRWAEVDHSHYAQCYRLADEKLMCGFKNMVMDKLRSAYRKARPLVDMKDVEEQYALGIGHTDLAKFLVKLVVYAMMNKSATYAASDQPDIRVVVDDKWEGALENACMNNQDLAVAVLREVMQYRANEYGPAWECSGKCLFHDHTDHSSCPTNSA</sequence>
<evidence type="ECO:0000313" key="3">
    <source>
        <dbReference type="Proteomes" id="UP001316803"/>
    </source>
</evidence>
<dbReference type="SUPFAM" id="SSF54695">
    <property type="entry name" value="POZ domain"/>
    <property type="match status" value="1"/>
</dbReference>
<dbReference type="InterPro" id="IPR011333">
    <property type="entry name" value="SKP1/BTB/POZ_sf"/>
</dbReference>
<dbReference type="EMBL" id="JAKLMC020000006">
    <property type="protein sequence ID" value="KAK5955736.1"/>
    <property type="molecule type" value="Genomic_DNA"/>
</dbReference>
<organism evidence="2 3">
    <name type="scientific">Knufia fluminis</name>
    <dbReference type="NCBI Taxonomy" id="191047"/>
    <lineage>
        <taxon>Eukaryota</taxon>
        <taxon>Fungi</taxon>
        <taxon>Dikarya</taxon>
        <taxon>Ascomycota</taxon>
        <taxon>Pezizomycotina</taxon>
        <taxon>Eurotiomycetes</taxon>
        <taxon>Chaetothyriomycetidae</taxon>
        <taxon>Chaetothyriales</taxon>
        <taxon>Trichomeriaceae</taxon>
        <taxon>Knufia</taxon>
    </lineage>
</organism>
<accession>A0AAN8FCH0</accession>
<name>A0AAN8FCH0_9EURO</name>
<reference evidence="2 3" key="1">
    <citation type="submission" date="2022-12" db="EMBL/GenBank/DDBJ databases">
        <title>Genomic features and morphological characterization of a novel Knufia sp. strain isolated from spacecraft assembly facility.</title>
        <authorList>
            <person name="Teixeira M."/>
            <person name="Chander A.M."/>
            <person name="Stajich J.E."/>
            <person name="Venkateswaran K."/>
        </authorList>
    </citation>
    <scope>NUCLEOTIDE SEQUENCE [LARGE SCALE GENOMIC DNA]</scope>
    <source>
        <strain evidence="2 3">FJI-L2-BK-P2</strain>
    </source>
</reference>
<dbReference type="AlphaFoldDB" id="A0AAN8FCH0"/>
<evidence type="ECO:0000313" key="2">
    <source>
        <dbReference type="EMBL" id="KAK5955736.1"/>
    </source>
</evidence>